<evidence type="ECO:0000256" key="3">
    <source>
        <dbReference type="ARBA" id="ARBA00023163"/>
    </source>
</evidence>
<feature type="transmembrane region" description="Helical" evidence="5">
    <location>
        <begin position="453"/>
        <end position="477"/>
    </location>
</feature>
<feature type="domain" description="NAC" evidence="6">
    <location>
        <begin position="1"/>
        <end position="114"/>
    </location>
</feature>
<evidence type="ECO:0000313" key="7">
    <source>
        <dbReference type="EMBL" id="PSR98066.1"/>
    </source>
</evidence>
<name>A0A2R6PWA9_ACTCC</name>
<dbReference type="Pfam" id="PF02365">
    <property type="entry name" value="NAM"/>
    <property type="match status" value="1"/>
</dbReference>
<dbReference type="Gene3D" id="2.170.150.80">
    <property type="entry name" value="NAC domain"/>
    <property type="match status" value="1"/>
</dbReference>
<dbReference type="AlphaFoldDB" id="A0A2R6PWA9"/>
<dbReference type="InterPro" id="IPR036093">
    <property type="entry name" value="NAC_dom_sf"/>
</dbReference>
<keyword evidence="1" id="KW-0805">Transcription regulation</keyword>
<dbReference type="Gramene" id="PSR98066">
    <property type="protein sequence ID" value="PSR98066"/>
    <property type="gene ID" value="CEY00_Acc24657"/>
</dbReference>
<comment type="caution">
    <text evidence="7">The sequence shown here is derived from an EMBL/GenBank/DDBJ whole genome shotgun (WGS) entry which is preliminary data.</text>
</comment>
<sequence>MYEPSSNSRIGKSKLKSRDLGWYFFSAVDKKHGNGWRTNRATERGYWKTTGNDRPVIHKSRTVGMKKTLVYHIGRAPWGERTNWVMHEYKLVDGELKKTGNIQDALVLCKIFQKSGSGPKTGEQYGAPFVEEEWEDDELAMVPGEKILKADIASEDVLLPLSFYYEDTNSYVQELADLDNDAQKLLLGMGESYRAPEQPDGQHMFDFPVQNDIYTKPVRHEYIGEPCNTVDSEDADYLLDEPFLDTNDNTQFDDGSFLETNDLSNPVKTESSSFDMVEDYLTFFDADDNSSQAMIFDSSKMIGYENFDSHQTSLTQKCANGGAQQGAMRGQQLLQGHDNDVASTSKQKPGKYGSEIQHPFIKQASCMFSSKDAALQLSSTSHSSSSISVTASIIHTRNITSTGSGTYRLLGKQADVSIILSFGLSYDDSSYANLEPMDDTLLGKSGSTSSWGWFYLILLWVLILSLSFKIGSCIYTCKAS</sequence>
<dbReference type="Proteomes" id="UP000241394">
    <property type="component" value="Chromosome LG22"/>
</dbReference>
<evidence type="ECO:0000313" key="8">
    <source>
        <dbReference type="Proteomes" id="UP000241394"/>
    </source>
</evidence>
<evidence type="ECO:0000259" key="6">
    <source>
        <dbReference type="PROSITE" id="PS51005"/>
    </source>
</evidence>
<reference evidence="7 8" key="1">
    <citation type="submission" date="2017-07" db="EMBL/GenBank/DDBJ databases">
        <title>An improved, manually edited Actinidia chinensis var. chinensis (kiwifruit) genome highlights the challenges associated with draft genomes and gene prediction in plants.</title>
        <authorList>
            <person name="Pilkington S."/>
            <person name="Crowhurst R."/>
            <person name="Hilario E."/>
            <person name="Nardozza S."/>
            <person name="Fraser L."/>
            <person name="Peng Y."/>
            <person name="Gunaseelan K."/>
            <person name="Simpson R."/>
            <person name="Tahir J."/>
            <person name="Deroles S."/>
            <person name="Templeton K."/>
            <person name="Luo Z."/>
            <person name="Davy M."/>
            <person name="Cheng C."/>
            <person name="Mcneilage M."/>
            <person name="Scaglione D."/>
            <person name="Liu Y."/>
            <person name="Zhang Q."/>
            <person name="Datson P."/>
            <person name="De Silva N."/>
            <person name="Gardiner S."/>
            <person name="Bassett H."/>
            <person name="Chagne D."/>
            <person name="Mccallum J."/>
            <person name="Dzierzon H."/>
            <person name="Deng C."/>
            <person name="Wang Y.-Y."/>
            <person name="Barron N."/>
            <person name="Manako K."/>
            <person name="Bowen J."/>
            <person name="Foster T."/>
            <person name="Erridge Z."/>
            <person name="Tiffin H."/>
            <person name="Waite C."/>
            <person name="Davies K."/>
            <person name="Grierson E."/>
            <person name="Laing W."/>
            <person name="Kirk R."/>
            <person name="Chen X."/>
            <person name="Wood M."/>
            <person name="Montefiori M."/>
            <person name="Brummell D."/>
            <person name="Schwinn K."/>
            <person name="Catanach A."/>
            <person name="Fullerton C."/>
            <person name="Li D."/>
            <person name="Meiyalaghan S."/>
            <person name="Nieuwenhuizen N."/>
            <person name="Read N."/>
            <person name="Prakash R."/>
            <person name="Hunter D."/>
            <person name="Zhang H."/>
            <person name="Mckenzie M."/>
            <person name="Knabel M."/>
            <person name="Harris A."/>
            <person name="Allan A."/>
            <person name="Chen A."/>
            <person name="Janssen B."/>
            <person name="Plunkett B."/>
            <person name="Dwamena C."/>
            <person name="Voogd C."/>
            <person name="Leif D."/>
            <person name="Lafferty D."/>
            <person name="Souleyre E."/>
            <person name="Varkonyi-Gasic E."/>
            <person name="Gambi F."/>
            <person name="Hanley J."/>
            <person name="Yao J.-L."/>
            <person name="Cheung J."/>
            <person name="David K."/>
            <person name="Warren B."/>
            <person name="Marsh K."/>
            <person name="Snowden K."/>
            <person name="Lin-Wang K."/>
            <person name="Brian L."/>
            <person name="Martinez-Sanchez M."/>
            <person name="Wang M."/>
            <person name="Ileperuma N."/>
            <person name="Macnee N."/>
            <person name="Campin R."/>
            <person name="Mcatee P."/>
            <person name="Drummond R."/>
            <person name="Espley R."/>
            <person name="Ireland H."/>
            <person name="Wu R."/>
            <person name="Atkinson R."/>
            <person name="Karunairetnam S."/>
            <person name="Bulley S."/>
            <person name="Chunkath S."/>
            <person name="Hanley Z."/>
            <person name="Storey R."/>
            <person name="Thrimawithana A."/>
            <person name="Thomson S."/>
            <person name="David C."/>
            <person name="Testolin R."/>
        </authorList>
    </citation>
    <scope>NUCLEOTIDE SEQUENCE [LARGE SCALE GENOMIC DNA]</scope>
    <source>
        <strain evidence="8">cv. Red5</strain>
        <tissue evidence="7">Young leaf</tissue>
    </source>
</reference>
<keyword evidence="3" id="KW-0804">Transcription</keyword>
<keyword evidence="4" id="KW-0539">Nucleus</keyword>
<proteinExistence type="predicted"/>
<evidence type="ECO:0000256" key="1">
    <source>
        <dbReference type="ARBA" id="ARBA00023015"/>
    </source>
</evidence>
<dbReference type="FunCoup" id="A0A2R6PWA9">
    <property type="interactions" value="5529"/>
</dbReference>
<dbReference type="PROSITE" id="PS51005">
    <property type="entry name" value="NAC"/>
    <property type="match status" value="1"/>
</dbReference>
<dbReference type="InParanoid" id="A0A2R6PWA9"/>
<keyword evidence="5" id="KW-0472">Membrane</keyword>
<dbReference type="OrthoDB" id="777252at2759"/>
<evidence type="ECO:0000256" key="4">
    <source>
        <dbReference type="ARBA" id="ARBA00023242"/>
    </source>
</evidence>
<keyword evidence="8" id="KW-1185">Reference proteome</keyword>
<organism evidence="7 8">
    <name type="scientific">Actinidia chinensis var. chinensis</name>
    <name type="common">Chinese soft-hair kiwi</name>
    <dbReference type="NCBI Taxonomy" id="1590841"/>
    <lineage>
        <taxon>Eukaryota</taxon>
        <taxon>Viridiplantae</taxon>
        <taxon>Streptophyta</taxon>
        <taxon>Embryophyta</taxon>
        <taxon>Tracheophyta</taxon>
        <taxon>Spermatophyta</taxon>
        <taxon>Magnoliopsida</taxon>
        <taxon>eudicotyledons</taxon>
        <taxon>Gunneridae</taxon>
        <taxon>Pentapetalae</taxon>
        <taxon>asterids</taxon>
        <taxon>Ericales</taxon>
        <taxon>Actinidiaceae</taxon>
        <taxon>Actinidia</taxon>
    </lineage>
</organism>
<dbReference type="SUPFAM" id="SSF101941">
    <property type="entry name" value="NAC domain"/>
    <property type="match status" value="1"/>
</dbReference>
<protein>
    <submittedName>
        <fullName evidence="7">NAC domain-containing protein</fullName>
    </submittedName>
</protein>
<dbReference type="GO" id="GO:0003677">
    <property type="term" value="F:DNA binding"/>
    <property type="evidence" value="ECO:0007669"/>
    <property type="project" value="UniProtKB-KW"/>
</dbReference>
<evidence type="ECO:0000256" key="2">
    <source>
        <dbReference type="ARBA" id="ARBA00023125"/>
    </source>
</evidence>
<dbReference type="InterPro" id="IPR003441">
    <property type="entry name" value="NAC-dom"/>
</dbReference>
<keyword evidence="5" id="KW-1133">Transmembrane helix</keyword>
<dbReference type="GO" id="GO:0006355">
    <property type="term" value="P:regulation of DNA-templated transcription"/>
    <property type="evidence" value="ECO:0007669"/>
    <property type="project" value="InterPro"/>
</dbReference>
<reference evidence="8" key="2">
    <citation type="journal article" date="2018" name="BMC Genomics">
        <title>A manually annotated Actinidia chinensis var. chinensis (kiwifruit) genome highlights the challenges associated with draft genomes and gene prediction in plants.</title>
        <authorList>
            <person name="Pilkington S.M."/>
            <person name="Crowhurst R."/>
            <person name="Hilario E."/>
            <person name="Nardozza S."/>
            <person name="Fraser L."/>
            <person name="Peng Y."/>
            <person name="Gunaseelan K."/>
            <person name="Simpson R."/>
            <person name="Tahir J."/>
            <person name="Deroles S.C."/>
            <person name="Templeton K."/>
            <person name="Luo Z."/>
            <person name="Davy M."/>
            <person name="Cheng C."/>
            <person name="McNeilage M."/>
            <person name="Scaglione D."/>
            <person name="Liu Y."/>
            <person name="Zhang Q."/>
            <person name="Datson P."/>
            <person name="De Silva N."/>
            <person name="Gardiner S.E."/>
            <person name="Bassett H."/>
            <person name="Chagne D."/>
            <person name="McCallum J."/>
            <person name="Dzierzon H."/>
            <person name="Deng C."/>
            <person name="Wang Y.Y."/>
            <person name="Barron L."/>
            <person name="Manako K."/>
            <person name="Bowen J."/>
            <person name="Foster T.M."/>
            <person name="Erridge Z.A."/>
            <person name="Tiffin H."/>
            <person name="Waite C.N."/>
            <person name="Davies K.M."/>
            <person name="Grierson E.P."/>
            <person name="Laing W.A."/>
            <person name="Kirk R."/>
            <person name="Chen X."/>
            <person name="Wood M."/>
            <person name="Montefiori M."/>
            <person name="Brummell D.A."/>
            <person name="Schwinn K.E."/>
            <person name="Catanach A."/>
            <person name="Fullerton C."/>
            <person name="Li D."/>
            <person name="Meiyalaghan S."/>
            <person name="Nieuwenhuizen N."/>
            <person name="Read N."/>
            <person name="Prakash R."/>
            <person name="Hunter D."/>
            <person name="Zhang H."/>
            <person name="McKenzie M."/>
            <person name="Knabel M."/>
            <person name="Harris A."/>
            <person name="Allan A.C."/>
            <person name="Gleave A."/>
            <person name="Chen A."/>
            <person name="Janssen B.J."/>
            <person name="Plunkett B."/>
            <person name="Ampomah-Dwamena C."/>
            <person name="Voogd C."/>
            <person name="Leif D."/>
            <person name="Lafferty D."/>
            <person name="Souleyre E.J.F."/>
            <person name="Varkonyi-Gasic E."/>
            <person name="Gambi F."/>
            <person name="Hanley J."/>
            <person name="Yao J.L."/>
            <person name="Cheung J."/>
            <person name="David K.M."/>
            <person name="Warren B."/>
            <person name="Marsh K."/>
            <person name="Snowden K.C."/>
            <person name="Lin-Wang K."/>
            <person name="Brian L."/>
            <person name="Martinez-Sanchez M."/>
            <person name="Wang M."/>
            <person name="Ileperuma N."/>
            <person name="Macnee N."/>
            <person name="Campin R."/>
            <person name="McAtee P."/>
            <person name="Drummond R.S.M."/>
            <person name="Espley R.V."/>
            <person name="Ireland H.S."/>
            <person name="Wu R."/>
            <person name="Atkinson R.G."/>
            <person name="Karunairetnam S."/>
            <person name="Bulley S."/>
            <person name="Chunkath S."/>
            <person name="Hanley Z."/>
            <person name="Storey R."/>
            <person name="Thrimawithana A.H."/>
            <person name="Thomson S."/>
            <person name="David C."/>
            <person name="Testolin R."/>
            <person name="Huang H."/>
            <person name="Hellens R.P."/>
            <person name="Schaffer R.J."/>
        </authorList>
    </citation>
    <scope>NUCLEOTIDE SEQUENCE [LARGE SCALE GENOMIC DNA]</scope>
    <source>
        <strain evidence="8">cv. Red5</strain>
    </source>
</reference>
<evidence type="ECO:0000256" key="5">
    <source>
        <dbReference type="SAM" id="Phobius"/>
    </source>
</evidence>
<dbReference type="EMBL" id="NKQK01000022">
    <property type="protein sequence ID" value="PSR98066.1"/>
    <property type="molecule type" value="Genomic_DNA"/>
</dbReference>
<dbReference type="PANTHER" id="PTHR31744">
    <property type="entry name" value="PROTEIN CUP-SHAPED COTYLEDON 2-RELATED"/>
    <property type="match status" value="1"/>
</dbReference>
<dbReference type="OMA" id="FPNEQND"/>
<gene>
    <name evidence="7" type="ORF">CEY00_Acc24657</name>
</gene>
<accession>A0A2R6PWA9</accession>
<dbReference type="STRING" id="1590841.A0A2R6PWA9"/>
<keyword evidence="5" id="KW-0812">Transmembrane</keyword>
<keyword evidence="2" id="KW-0238">DNA-binding</keyword>
<dbReference type="PANTHER" id="PTHR31744:SF210">
    <property type="entry name" value="NAC DOMAIN-CONTAINING PROTEIN 86-LIKE"/>
    <property type="match status" value="1"/>
</dbReference>